<organism evidence="4 5">
    <name type="scientific">Arthrobacter oryzae</name>
    <dbReference type="NCBI Taxonomy" id="409290"/>
    <lineage>
        <taxon>Bacteria</taxon>
        <taxon>Bacillati</taxon>
        <taxon>Actinomycetota</taxon>
        <taxon>Actinomycetes</taxon>
        <taxon>Micrococcales</taxon>
        <taxon>Micrococcaceae</taxon>
        <taxon>Arthrobacter</taxon>
    </lineage>
</organism>
<feature type="domain" description="EfeO-type cupredoxin-like" evidence="3">
    <location>
        <begin position="68"/>
        <end position="147"/>
    </location>
</feature>
<dbReference type="RefSeq" id="WP_208641844.1">
    <property type="nucleotide sequence ID" value="NZ_RBIR01000001.1"/>
</dbReference>
<evidence type="ECO:0000256" key="1">
    <source>
        <dbReference type="SAM" id="MobiDB-lite"/>
    </source>
</evidence>
<feature type="chain" id="PRO_5038874749" evidence="2">
    <location>
        <begin position="26"/>
        <end position="148"/>
    </location>
</feature>
<dbReference type="AlphaFoldDB" id="A0A495FNL7"/>
<dbReference type="PANTHER" id="PTHR36507">
    <property type="entry name" value="BLL1555 PROTEIN"/>
    <property type="match status" value="1"/>
</dbReference>
<dbReference type="Proteomes" id="UP000276055">
    <property type="component" value="Unassembled WGS sequence"/>
</dbReference>
<dbReference type="Pfam" id="PF13473">
    <property type="entry name" value="Cupredoxin_1"/>
    <property type="match status" value="1"/>
</dbReference>
<dbReference type="EMBL" id="RBIR01000001">
    <property type="protein sequence ID" value="RKR30129.1"/>
    <property type="molecule type" value="Genomic_DNA"/>
</dbReference>
<feature type="compositionally biased region" description="Low complexity" evidence="1">
    <location>
        <begin position="29"/>
        <end position="63"/>
    </location>
</feature>
<keyword evidence="2" id="KW-0732">Signal</keyword>
<dbReference type="InterPro" id="IPR008972">
    <property type="entry name" value="Cupredoxin"/>
</dbReference>
<dbReference type="PROSITE" id="PS51257">
    <property type="entry name" value="PROKAR_LIPOPROTEIN"/>
    <property type="match status" value="1"/>
</dbReference>
<dbReference type="InterPro" id="IPR028096">
    <property type="entry name" value="EfeO_Cupredoxin"/>
</dbReference>
<feature type="region of interest" description="Disordered" evidence="1">
    <location>
        <begin position="27"/>
        <end position="63"/>
    </location>
</feature>
<evidence type="ECO:0000313" key="4">
    <source>
        <dbReference type="EMBL" id="RKR30129.1"/>
    </source>
</evidence>
<dbReference type="PANTHER" id="PTHR36507:SF1">
    <property type="entry name" value="BLL1555 PROTEIN"/>
    <property type="match status" value="1"/>
</dbReference>
<protein>
    <submittedName>
        <fullName evidence="4">Plastocyanin</fullName>
    </submittedName>
</protein>
<dbReference type="SUPFAM" id="SSF49503">
    <property type="entry name" value="Cupredoxins"/>
    <property type="match status" value="1"/>
</dbReference>
<evidence type="ECO:0000313" key="5">
    <source>
        <dbReference type="Proteomes" id="UP000276055"/>
    </source>
</evidence>
<reference evidence="4 5" key="1">
    <citation type="submission" date="2018-10" db="EMBL/GenBank/DDBJ databases">
        <title>Genomic Encyclopedia of Type Strains, Phase IV (KMG-IV): sequencing the most valuable type-strain genomes for metagenomic binning, comparative biology and taxonomic classification.</title>
        <authorList>
            <person name="Goeker M."/>
        </authorList>
    </citation>
    <scope>NUCLEOTIDE SEQUENCE [LARGE SCALE GENOMIC DNA]</scope>
    <source>
        <strain evidence="4 5">DSM 25586</strain>
    </source>
</reference>
<proteinExistence type="predicted"/>
<accession>A0A495FNL7</accession>
<dbReference type="Gene3D" id="2.60.40.420">
    <property type="entry name" value="Cupredoxins - blue copper proteins"/>
    <property type="match status" value="1"/>
</dbReference>
<feature type="signal peptide" evidence="2">
    <location>
        <begin position="1"/>
        <end position="25"/>
    </location>
</feature>
<comment type="caution">
    <text evidence="4">The sequence shown here is derived from an EMBL/GenBank/DDBJ whole genome shotgun (WGS) entry which is preliminary data.</text>
</comment>
<evidence type="ECO:0000259" key="3">
    <source>
        <dbReference type="Pfam" id="PF13473"/>
    </source>
</evidence>
<name>A0A495FNL7_9MICC</name>
<dbReference type="InterPro" id="IPR052721">
    <property type="entry name" value="ET_Amicyanin"/>
</dbReference>
<evidence type="ECO:0000256" key="2">
    <source>
        <dbReference type="SAM" id="SignalP"/>
    </source>
</evidence>
<gene>
    <name evidence="4" type="ORF">C8D78_0448</name>
</gene>
<sequence>MTSNKAQTVLALAAVLIGLSGCAGGGGTPTSAPATTAGTSASMSMAPSASAGSTMTGSGSGTANAAASGITVSNYAYQTPVSVAPGAKVTVTNMDSVEHTVTADQGSAFDVEIKENGGTATFTAPAQPGTYAFHCRYHPNMHGTLTVK</sequence>